<name>A0A0R1UA75_9LACO</name>
<reference evidence="1 2" key="1">
    <citation type="journal article" date="2015" name="Genome Announc.">
        <title>Expanding the biotechnology potential of lactobacilli through comparative genomics of 213 strains and associated genera.</title>
        <authorList>
            <person name="Sun Z."/>
            <person name="Harris H.M."/>
            <person name="McCann A."/>
            <person name="Guo C."/>
            <person name="Argimon S."/>
            <person name="Zhang W."/>
            <person name="Yang X."/>
            <person name="Jeffery I.B."/>
            <person name="Cooney J.C."/>
            <person name="Kagawa T.F."/>
            <person name="Liu W."/>
            <person name="Song Y."/>
            <person name="Salvetti E."/>
            <person name="Wrobel A."/>
            <person name="Rasinkangas P."/>
            <person name="Parkhill J."/>
            <person name="Rea M.C."/>
            <person name="O'Sullivan O."/>
            <person name="Ritari J."/>
            <person name="Douillard F.P."/>
            <person name="Paul Ross R."/>
            <person name="Yang R."/>
            <person name="Briner A.E."/>
            <person name="Felis G.E."/>
            <person name="de Vos W.M."/>
            <person name="Barrangou R."/>
            <person name="Klaenhammer T.R."/>
            <person name="Caufield P.W."/>
            <person name="Cui Y."/>
            <person name="Zhang H."/>
            <person name="O'Toole P.W."/>
        </authorList>
    </citation>
    <scope>NUCLEOTIDE SEQUENCE [LARGE SCALE GENOMIC DNA]</scope>
    <source>
        <strain evidence="1 2">DSM 16043</strain>
    </source>
</reference>
<comment type="caution">
    <text evidence="1">The sequence shown here is derived from an EMBL/GenBank/DDBJ whole genome shotgun (WGS) entry which is preliminary data.</text>
</comment>
<dbReference type="RefSeq" id="WP_057798416.1">
    <property type="nucleotide sequence ID" value="NZ_AZFM01000012.1"/>
</dbReference>
<dbReference type="OrthoDB" id="3233189at2"/>
<protein>
    <recommendedName>
        <fullName evidence="3">DUF2316 family protein</fullName>
    </recommendedName>
</protein>
<accession>A0A0R1UA75</accession>
<keyword evidence="2" id="KW-1185">Reference proteome</keyword>
<dbReference type="InterPro" id="IPR018757">
    <property type="entry name" value="DUF2316"/>
</dbReference>
<evidence type="ECO:0000313" key="2">
    <source>
        <dbReference type="Proteomes" id="UP000051036"/>
    </source>
</evidence>
<organism evidence="1 2">
    <name type="scientific">Lactobacillus kalixensis DSM 16043</name>
    <dbReference type="NCBI Taxonomy" id="1423763"/>
    <lineage>
        <taxon>Bacteria</taxon>
        <taxon>Bacillati</taxon>
        <taxon>Bacillota</taxon>
        <taxon>Bacilli</taxon>
        <taxon>Lactobacillales</taxon>
        <taxon>Lactobacillaceae</taxon>
        <taxon>Lactobacillus</taxon>
    </lineage>
</organism>
<evidence type="ECO:0000313" key="1">
    <source>
        <dbReference type="EMBL" id="KRL90252.1"/>
    </source>
</evidence>
<dbReference type="EMBL" id="AZFM01000012">
    <property type="protein sequence ID" value="KRL90252.1"/>
    <property type="molecule type" value="Genomic_DNA"/>
</dbReference>
<dbReference type="Proteomes" id="UP000051036">
    <property type="component" value="Unassembled WGS sequence"/>
</dbReference>
<gene>
    <name evidence="1" type="ORF">FC46_GL000263</name>
</gene>
<sequence length="94" mass="11274">MLTKTEVKNTRNELQQNFDRLGYEKDRICREAEISPAALDAALQMNNPVPNDVWKVRDYLEDMLVKEGKEVYPWTRLADHSANRWFDYDTPWRR</sequence>
<evidence type="ECO:0008006" key="3">
    <source>
        <dbReference type="Google" id="ProtNLM"/>
    </source>
</evidence>
<dbReference type="Pfam" id="PF10078">
    <property type="entry name" value="DUF2316"/>
    <property type="match status" value="1"/>
</dbReference>
<dbReference type="PATRIC" id="fig|1423763.3.peg.268"/>
<dbReference type="AlphaFoldDB" id="A0A0R1UA75"/>
<proteinExistence type="predicted"/>